<gene>
    <name evidence="1" type="ORF">E2C01_027698</name>
</gene>
<keyword evidence="2" id="KW-1185">Reference proteome</keyword>
<evidence type="ECO:0000313" key="2">
    <source>
        <dbReference type="Proteomes" id="UP000324222"/>
    </source>
</evidence>
<organism evidence="1 2">
    <name type="scientific">Portunus trituberculatus</name>
    <name type="common">Swimming crab</name>
    <name type="synonym">Neptunus trituberculatus</name>
    <dbReference type="NCBI Taxonomy" id="210409"/>
    <lineage>
        <taxon>Eukaryota</taxon>
        <taxon>Metazoa</taxon>
        <taxon>Ecdysozoa</taxon>
        <taxon>Arthropoda</taxon>
        <taxon>Crustacea</taxon>
        <taxon>Multicrustacea</taxon>
        <taxon>Malacostraca</taxon>
        <taxon>Eumalacostraca</taxon>
        <taxon>Eucarida</taxon>
        <taxon>Decapoda</taxon>
        <taxon>Pleocyemata</taxon>
        <taxon>Brachyura</taxon>
        <taxon>Eubrachyura</taxon>
        <taxon>Portunoidea</taxon>
        <taxon>Portunidae</taxon>
        <taxon>Portuninae</taxon>
        <taxon>Portunus</taxon>
    </lineage>
</organism>
<name>A0A5B7EPK1_PORTR</name>
<accession>A0A5B7EPK1</accession>
<reference evidence="1 2" key="1">
    <citation type="submission" date="2019-05" db="EMBL/GenBank/DDBJ databases">
        <title>Another draft genome of Portunus trituberculatus and its Hox gene families provides insights of decapod evolution.</title>
        <authorList>
            <person name="Jeong J.-H."/>
            <person name="Song I."/>
            <person name="Kim S."/>
            <person name="Choi T."/>
            <person name="Kim D."/>
            <person name="Ryu S."/>
            <person name="Kim W."/>
        </authorList>
    </citation>
    <scope>NUCLEOTIDE SEQUENCE [LARGE SCALE GENOMIC DNA]</scope>
    <source>
        <tissue evidence="1">Muscle</tissue>
    </source>
</reference>
<dbReference type="EMBL" id="VSRR010003030">
    <property type="protein sequence ID" value="MPC34314.1"/>
    <property type="molecule type" value="Genomic_DNA"/>
</dbReference>
<protein>
    <submittedName>
        <fullName evidence="1">Uncharacterized protein</fullName>
    </submittedName>
</protein>
<evidence type="ECO:0000313" key="1">
    <source>
        <dbReference type="EMBL" id="MPC34314.1"/>
    </source>
</evidence>
<dbReference type="Proteomes" id="UP000324222">
    <property type="component" value="Unassembled WGS sequence"/>
</dbReference>
<comment type="caution">
    <text evidence="1">The sequence shown here is derived from an EMBL/GenBank/DDBJ whole genome shotgun (WGS) entry which is preliminary data.</text>
</comment>
<sequence length="163" mass="18445">MSLPGRRTPFCRMLEAGGDTWWGEGGRGSEEAGDKLVQGSSECSSSPASFQLLTFKSHKYVCCLPIRPEDPVMGEHRCATLMGLWGLIGFQPFTNSWRSKNWEVLQLEAPGMAVQRGFPDAWLPPCELRCFVLRPGREEQRRRRTVGCEAREGYDGWSWRTMA</sequence>
<proteinExistence type="predicted"/>
<dbReference type="AlphaFoldDB" id="A0A5B7EPK1"/>